<proteinExistence type="predicted"/>
<organism evidence="1 2">
    <name type="scientific">Neisseria montereyensis</name>
    <dbReference type="NCBI Taxonomy" id="2973938"/>
    <lineage>
        <taxon>Bacteria</taxon>
        <taxon>Pseudomonadati</taxon>
        <taxon>Pseudomonadota</taxon>
        <taxon>Betaproteobacteria</taxon>
        <taxon>Neisseriales</taxon>
        <taxon>Neisseriaceae</taxon>
        <taxon>Neisseria</taxon>
    </lineage>
</organism>
<protein>
    <submittedName>
        <fullName evidence="1">Uncharacterized protein</fullName>
    </submittedName>
</protein>
<accession>A0ABT2F9W0</accession>
<evidence type="ECO:0000313" key="2">
    <source>
        <dbReference type="Proteomes" id="UP001166947"/>
    </source>
</evidence>
<reference evidence="1" key="2">
    <citation type="journal article" date="2023" name="Curr. Microbiol.">
        <title>Neisseria montereyensis sp. nov., Isolated from Oropharynx of California Sea Lion (Zalophus californianus): Genomic, Phylogenetic, and Phenotypic Study.</title>
        <authorList>
            <person name="Volokhov D.V."/>
            <person name="Zagorodnyaya T.A."/>
            <person name="Furtak V.A."/>
            <person name="Nattanmai G."/>
            <person name="Randall L."/>
            <person name="Jose S."/>
            <person name="Gao Y."/>
            <person name="Gulland F.M."/>
            <person name="Eisenberg T."/>
            <person name="Delmonte P."/>
            <person name="Blom J."/>
            <person name="Mitchell K.K."/>
        </authorList>
    </citation>
    <scope>NUCLEOTIDE SEQUENCE</scope>
    <source>
        <strain evidence="1">CSL10203-ORH2</strain>
    </source>
</reference>
<dbReference type="Proteomes" id="UP001166947">
    <property type="component" value="Unassembled WGS sequence"/>
</dbReference>
<gene>
    <name evidence="1" type="ORF">NXS09_01270</name>
</gene>
<evidence type="ECO:0000313" key="1">
    <source>
        <dbReference type="EMBL" id="MCS4532931.1"/>
    </source>
</evidence>
<keyword evidence="2" id="KW-1185">Reference proteome</keyword>
<dbReference type="RefSeq" id="WP_259290749.1">
    <property type="nucleotide sequence ID" value="NZ_JANUXW010000001.1"/>
</dbReference>
<reference evidence="1" key="1">
    <citation type="submission" date="2022-08" db="EMBL/GenBank/DDBJ databases">
        <authorList>
            <person name="Volokhov D.V."/>
            <person name="Furtak V.A."/>
            <person name="Zagorodnyaya T.A."/>
        </authorList>
    </citation>
    <scope>NUCLEOTIDE SEQUENCE</scope>
    <source>
        <strain evidence="1">CSL10203-ORH2</strain>
    </source>
</reference>
<sequence>MIQYFHHINRFVGYQYPTYTCFQTACRGGLYIRPRLPIGNATLYRTCQNHTIAVVFYR</sequence>
<name>A0ABT2F9W0_9NEIS</name>
<comment type="caution">
    <text evidence="1">The sequence shown here is derived from an EMBL/GenBank/DDBJ whole genome shotgun (WGS) entry which is preliminary data.</text>
</comment>
<dbReference type="EMBL" id="JANUXW010000001">
    <property type="protein sequence ID" value="MCS4532931.1"/>
    <property type="molecule type" value="Genomic_DNA"/>
</dbReference>